<dbReference type="Proteomes" id="UP000001072">
    <property type="component" value="Unassembled WGS sequence"/>
</dbReference>
<dbReference type="AlphaFoldDB" id="F4RTS2"/>
<dbReference type="InParanoid" id="F4RTS2"/>
<organism evidence="3">
    <name type="scientific">Melampsora larici-populina (strain 98AG31 / pathotype 3-4-7)</name>
    <name type="common">Poplar leaf rust fungus</name>
    <dbReference type="NCBI Taxonomy" id="747676"/>
    <lineage>
        <taxon>Eukaryota</taxon>
        <taxon>Fungi</taxon>
        <taxon>Dikarya</taxon>
        <taxon>Basidiomycota</taxon>
        <taxon>Pucciniomycotina</taxon>
        <taxon>Pucciniomycetes</taxon>
        <taxon>Pucciniales</taxon>
        <taxon>Melampsoraceae</taxon>
        <taxon>Melampsora</taxon>
    </lineage>
</organism>
<dbReference type="HOGENOM" id="CLU_946904_0_0_1"/>
<sequence>MIQQLMIGNDITKAIKLGRGCLTYCGPSTFGLDLKHPPLQYHHQGLYFHQHRKRHLHQSYRISTPTTPIPRWLKSLESNQNRTKDELNKLATNQKEAKLKEKFNKDLRNEIVIYESKVDGLDSNRSPNRVGFKLVSLIVISTYVAQQIRHNGAFPIWLDSNSQWSEYQLQLLDSKIRFLISTSILSFTTYKSLRYFLTLSQLSDFCQKKYDKKDFDSNNKFDKIFKSNQIDPQNTYKNELNSILSGRSLVGIKPIKSSLPFYLPSDGNWGSLDPLIDGNSIQSSFLYKIPNFTA</sequence>
<dbReference type="KEGG" id="mlr:MELLADRAFT_108641"/>
<proteinExistence type="predicted"/>
<dbReference type="VEuPathDB" id="FungiDB:MELLADRAFT_108641"/>
<accession>F4RTS2</accession>
<keyword evidence="1" id="KW-0175">Coiled coil</keyword>
<dbReference type="GeneID" id="18923525"/>
<feature type="coiled-coil region" evidence="1">
    <location>
        <begin position="73"/>
        <end position="124"/>
    </location>
</feature>
<evidence type="ECO:0000313" key="3">
    <source>
        <dbReference type="Proteomes" id="UP000001072"/>
    </source>
</evidence>
<dbReference type="OrthoDB" id="2502668at2759"/>
<evidence type="ECO:0000256" key="1">
    <source>
        <dbReference type="SAM" id="Coils"/>
    </source>
</evidence>
<dbReference type="EMBL" id="GL883120">
    <property type="protein sequence ID" value="EGG04053.1"/>
    <property type="molecule type" value="Genomic_DNA"/>
</dbReference>
<evidence type="ECO:0000313" key="2">
    <source>
        <dbReference type="EMBL" id="EGG04053.1"/>
    </source>
</evidence>
<gene>
    <name evidence="2" type="ORF">MELLADRAFT_108641</name>
</gene>
<keyword evidence="3" id="KW-1185">Reference proteome</keyword>
<reference evidence="3" key="1">
    <citation type="journal article" date="2011" name="Proc. Natl. Acad. Sci. U.S.A.">
        <title>Obligate biotrophy features unraveled by the genomic analysis of rust fungi.</title>
        <authorList>
            <person name="Duplessis S."/>
            <person name="Cuomo C.A."/>
            <person name="Lin Y.-C."/>
            <person name="Aerts A."/>
            <person name="Tisserant E."/>
            <person name="Veneault-Fourrey C."/>
            <person name="Joly D.L."/>
            <person name="Hacquard S."/>
            <person name="Amselem J."/>
            <person name="Cantarel B.L."/>
            <person name="Chiu R."/>
            <person name="Coutinho P.M."/>
            <person name="Feau N."/>
            <person name="Field M."/>
            <person name="Frey P."/>
            <person name="Gelhaye E."/>
            <person name="Goldberg J."/>
            <person name="Grabherr M.G."/>
            <person name="Kodira C.D."/>
            <person name="Kohler A."/>
            <person name="Kuees U."/>
            <person name="Lindquist E.A."/>
            <person name="Lucas S.M."/>
            <person name="Mago R."/>
            <person name="Mauceli E."/>
            <person name="Morin E."/>
            <person name="Murat C."/>
            <person name="Pangilinan J.L."/>
            <person name="Park R."/>
            <person name="Pearson M."/>
            <person name="Quesneville H."/>
            <person name="Rouhier N."/>
            <person name="Sakthikumar S."/>
            <person name="Salamov A.A."/>
            <person name="Schmutz J."/>
            <person name="Selles B."/>
            <person name="Shapiro H."/>
            <person name="Tanguay P."/>
            <person name="Tuskan G.A."/>
            <person name="Henrissat B."/>
            <person name="Van de Peer Y."/>
            <person name="Rouze P."/>
            <person name="Ellis J.G."/>
            <person name="Dodds P.N."/>
            <person name="Schein J.E."/>
            <person name="Zhong S."/>
            <person name="Hamelin R.C."/>
            <person name="Grigoriev I.V."/>
            <person name="Szabo L.J."/>
            <person name="Martin F."/>
        </authorList>
    </citation>
    <scope>NUCLEOTIDE SEQUENCE [LARGE SCALE GENOMIC DNA]</scope>
    <source>
        <strain evidence="3">98AG31 / pathotype 3-4-7</strain>
    </source>
</reference>
<dbReference type="RefSeq" id="XP_007412514.1">
    <property type="nucleotide sequence ID" value="XM_007412452.1"/>
</dbReference>
<name>F4RTS2_MELLP</name>
<protein>
    <submittedName>
        <fullName evidence="2">Uncharacterized protein</fullName>
    </submittedName>
</protein>